<dbReference type="NCBIfam" id="NF003802">
    <property type="entry name" value="PRK05388.1"/>
    <property type="match status" value="1"/>
</dbReference>
<dbReference type="InterPro" id="IPR042195">
    <property type="entry name" value="ArgJ_beta_C"/>
</dbReference>
<evidence type="ECO:0000256" key="2">
    <source>
        <dbReference type="ARBA" id="ARBA00011475"/>
    </source>
</evidence>
<dbReference type="HAMAP" id="MF_01106">
    <property type="entry name" value="ArgJ"/>
    <property type="match status" value="1"/>
</dbReference>
<dbReference type="Pfam" id="PF01960">
    <property type="entry name" value="ArgJ"/>
    <property type="match status" value="1"/>
</dbReference>
<feature type="binding site" evidence="6">
    <location>
        <position position="156"/>
    </location>
    <ligand>
        <name>substrate</name>
    </ligand>
</feature>
<organism evidence="7 8">
    <name type="scientific">Sphingomonas citri</name>
    <dbReference type="NCBI Taxonomy" id="2862499"/>
    <lineage>
        <taxon>Bacteria</taxon>
        <taxon>Pseudomonadati</taxon>
        <taxon>Pseudomonadota</taxon>
        <taxon>Alphaproteobacteria</taxon>
        <taxon>Sphingomonadales</taxon>
        <taxon>Sphingomonadaceae</taxon>
        <taxon>Sphingomonas</taxon>
    </lineage>
</organism>
<feature type="site" description="Involved in the stabilization of negative charge on the oxyanion by the formation of the oxyanion hole" evidence="6">
    <location>
        <position position="120"/>
    </location>
</feature>
<comment type="function">
    <text evidence="6">Catalyzes two activities which are involved in the cyclic version of arginine biosynthesis: the synthesis of N-acetylglutamate from glutamate and acetyl-CoA as the acetyl donor, and of ornithine by transacetylation between N(2)-acetylornithine and glutamate.</text>
</comment>
<feature type="binding site" evidence="6">
    <location>
        <position position="182"/>
    </location>
    <ligand>
        <name>substrate</name>
    </ligand>
</feature>
<keyword evidence="5 6" id="KW-0012">Acyltransferase</keyword>
<dbReference type="PANTHER" id="PTHR23100">
    <property type="entry name" value="ARGININE BIOSYNTHESIS BIFUNCTIONAL PROTEIN ARGJ"/>
    <property type="match status" value="1"/>
</dbReference>
<feature type="chain" id="PRO_5044919851" description="Arginine biosynthesis bifunctional protein ArgJ beta chain" evidence="6">
    <location>
        <begin position="193"/>
        <end position="408"/>
    </location>
</feature>
<keyword evidence="6" id="KW-0055">Arginine biosynthesis</keyword>
<dbReference type="SUPFAM" id="SSF56266">
    <property type="entry name" value="DmpA/ArgJ-like"/>
    <property type="match status" value="1"/>
</dbReference>
<dbReference type="EMBL" id="JAHXZN010000001">
    <property type="protein sequence ID" value="MBW6530022.1"/>
    <property type="molecule type" value="Genomic_DNA"/>
</dbReference>
<keyword evidence="6" id="KW-0963">Cytoplasm</keyword>
<comment type="subcellular location">
    <subcellularLocation>
        <location evidence="6">Cytoplasm</location>
    </subcellularLocation>
</comment>
<evidence type="ECO:0000256" key="1">
    <source>
        <dbReference type="ARBA" id="ARBA00006774"/>
    </source>
</evidence>
<dbReference type="RefSeq" id="WP_219747464.1">
    <property type="nucleotide sequence ID" value="NZ_JAHXZN010000001.1"/>
</dbReference>
<comment type="similarity">
    <text evidence="1 6">Belongs to the ArgJ family.</text>
</comment>
<comment type="caution">
    <text evidence="7">The sequence shown here is derived from an EMBL/GenBank/DDBJ whole genome shotgun (WGS) entry which is preliminary data.</text>
</comment>
<evidence type="ECO:0000256" key="6">
    <source>
        <dbReference type="HAMAP-Rule" id="MF_01106"/>
    </source>
</evidence>
<dbReference type="InterPro" id="IPR002813">
    <property type="entry name" value="Arg_biosynth_ArgJ"/>
</dbReference>
<comment type="pathway">
    <text evidence="6">Amino-acid biosynthesis; L-arginine biosynthesis; L-ornithine and N-acetyl-L-glutamate from L-glutamate and N(2)-acetyl-L-ornithine (cyclic): step 1/1.</text>
</comment>
<dbReference type="Proteomes" id="UP000759103">
    <property type="component" value="Unassembled WGS sequence"/>
</dbReference>
<evidence type="ECO:0000313" key="7">
    <source>
        <dbReference type="EMBL" id="MBW6530022.1"/>
    </source>
</evidence>
<comment type="catalytic activity">
    <reaction evidence="6">
        <text>N(2)-acetyl-L-ornithine + L-glutamate = N-acetyl-L-glutamate + L-ornithine</text>
        <dbReference type="Rhea" id="RHEA:15349"/>
        <dbReference type="ChEBI" id="CHEBI:29985"/>
        <dbReference type="ChEBI" id="CHEBI:44337"/>
        <dbReference type="ChEBI" id="CHEBI:46911"/>
        <dbReference type="ChEBI" id="CHEBI:57805"/>
        <dbReference type="EC" id="2.3.1.35"/>
    </reaction>
</comment>
<feature type="active site" description="Nucleophile" evidence="6">
    <location>
        <position position="193"/>
    </location>
</feature>
<accession>A0ABS7BKM5</accession>
<dbReference type="Gene3D" id="3.60.70.12">
    <property type="entry name" value="L-amino peptidase D-ALA esterase/amidase"/>
    <property type="match status" value="1"/>
</dbReference>
<dbReference type="CDD" id="cd02152">
    <property type="entry name" value="OAT"/>
    <property type="match status" value="1"/>
</dbReference>
<feature type="site" description="Cleavage; by autolysis" evidence="6">
    <location>
        <begin position="192"/>
        <end position="193"/>
    </location>
</feature>
<comment type="subunit">
    <text evidence="2 6">Heterotetramer of two alpha and two beta chains.</text>
</comment>
<comment type="pathway">
    <text evidence="6">Amino-acid biosynthesis; L-arginine biosynthesis; N(2)-acetyl-L-ornithine from L-glutamate: step 1/4.</text>
</comment>
<keyword evidence="6" id="KW-0028">Amino-acid biosynthesis</keyword>
<sequence length="408" mass="41626">MSTSTSPLATPFPDMASVAGVTLRVARAHYKTWDRTDLTLAELAPGTTVAGVLTRSKCPSPEVEWCRAALVLGQARALVVNAGNSNAFTGHRGRAAVEAIAAQAAAQLGCQPSDVFVASTGVIGVPLPIDKAQAGVAAAFAAPEAGWRDAAETIGTTDTYPKGASATAVVDGRTVTIAAIIKGSGMIAPDMATMLGFVFTDAAVEAPFLQAALAAANARTFSCITVDGDTSTSDTVLAFATGAAGNTPLADDDSSGADAFRAALADVCRQLALLVVRDGEGATKLIEVTVEGAESDTSAHRIALSIANSPLVKTAIAGEDANWGRVVMAVGKAGEPAERDRLSILFGATRVARDGLAVEGYDEAPVAAHLKGQEVQIGVDLGLGEGRATVWTCDLTHGYISINADYRS</sequence>
<feature type="site" description="Involved in the stabilization of negative charge on the oxyanion by the formation of the oxyanion hole" evidence="6">
    <location>
        <position position="121"/>
    </location>
</feature>
<protein>
    <recommendedName>
        <fullName evidence="6">Arginine biosynthesis bifunctional protein ArgJ</fullName>
    </recommendedName>
    <domain>
        <recommendedName>
            <fullName evidence="6">Glutamate N-acetyltransferase</fullName>
            <ecNumber evidence="6">2.3.1.35</ecNumber>
        </recommendedName>
        <alternativeName>
            <fullName evidence="6">Ornithine acetyltransferase</fullName>
            <shortName evidence="6">OATase</shortName>
        </alternativeName>
        <alternativeName>
            <fullName evidence="6">Ornithine transacetylase</fullName>
        </alternativeName>
    </domain>
    <domain>
        <recommendedName>
            <fullName evidence="6">Amino-acid acetyltransferase</fullName>
            <ecNumber evidence="6">2.3.1.1</ecNumber>
        </recommendedName>
        <alternativeName>
            <fullName evidence="6">N-acetylglutamate synthase</fullName>
            <shortName evidence="6">AGSase</shortName>
        </alternativeName>
    </domain>
    <component>
        <recommendedName>
            <fullName evidence="6">Arginine biosynthesis bifunctional protein ArgJ alpha chain</fullName>
        </recommendedName>
    </component>
    <component>
        <recommendedName>
            <fullName evidence="6">Arginine biosynthesis bifunctional protein ArgJ beta chain</fullName>
        </recommendedName>
    </component>
</protein>
<dbReference type="GO" id="GO:0004358">
    <property type="term" value="F:L-glutamate N-acetyltransferase activity, acting on acetyl-L-ornithine as donor"/>
    <property type="evidence" value="ECO:0007669"/>
    <property type="project" value="UniProtKB-EC"/>
</dbReference>
<keyword evidence="6" id="KW-0511">Multifunctional enzyme</keyword>
<keyword evidence="3 6" id="KW-0808">Transferase</keyword>
<keyword evidence="8" id="KW-1185">Reference proteome</keyword>
<evidence type="ECO:0000313" key="8">
    <source>
        <dbReference type="Proteomes" id="UP000759103"/>
    </source>
</evidence>
<evidence type="ECO:0000256" key="5">
    <source>
        <dbReference type="ARBA" id="ARBA00023315"/>
    </source>
</evidence>
<proteinExistence type="inferred from homology"/>
<gene>
    <name evidence="6 7" type="primary">argJ</name>
    <name evidence="7" type="ORF">KZ820_04685</name>
</gene>
<evidence type="ECO:0000256" key="3">
    <source>
        <dbReference type="ARBA" id="ARBA00022679"/>
    </source>
</evidence>
<dbReference type="EC" id="2.3.1.35" evidence="6"/>
<feature type="chain" id="PRO_5044919852" description="Arginine biosynthesis bifunctional protein ArgJ alpha chain" evidence="6">
    <location>
        <begin position="1"/>
        <end position="192"/>
    </location>
</feature>
<comment type="catalytic activity">
    <reaction evidence="6">
        <text>L-glutamate + acetyl-CoA = N-acetyl-L-glutamate + CoA + H(+)</text>
        <dbReference type="Rhea" id="RHEA:24292"/>
        <dbReference type="ChEBI" id="CHEBI:15378"/>
        <dbReference type="ChEBI" id="CHEBI:29985"/>
        <dbReference type="ChEBI" id="CHEBI:44337"/>
        <dbReference type="ChEBI" id="CHEBI:57287"/>
        <dbReference type="ChEBI" id="CHEBI:57288"/>
        <dbReference type="EC" id="2.3.1.1"/>
    </reaction>
</comment>
<feature type="binding site" evidence="6">
    <location>
        <position position="408"/>
    </location>
    <ligand>
        <name>substrate</name>
    </ligand>
</feature>
<dbReference type="InterPro" id="IPR016117">
    <property type="entry name" value="ArgJ-like_dom_sf"/>
</dbReference>
<feature type="binding site" evidence="6">
    <location>
        <position position="280"/>
    </location>
    <ligand>
        <name>substrate</name>
    </ligand>
</feature>
<dbReference type="EC" id="2.3.1.1" evidence="6"/>
<dbReference type="PANTHER" id="PTHR23100:SF0">
    <property type="entry name" value="ARGININE BIOSYNTHESIS BIFUNCTIONAL PROTEIN ARGJ, MITOCHONDRIAL"/>
    <property type="match status" value="1"/>
</dbReference>
<dbReference type="NCBIfam" id="TIGR00120">
    <property type="entry name" value="ArgJ"/>
    <property type="match status" value="1"/>
</dbReference>
<evidence type="ECO:0000256" key="4">
    <source>
        <dbReference type="ARBA" id="ARBA00022813"/>
    </source>
</evidence>
<feature type="binding site" evidence="6">
    <location>
        <position position="193"/>
    </location>
    <ligand>
        <name>substrate</name>
    </ligand>
</feature>
<reference evidence="7 8" key="1">
    <citation type="submission" date="2021-07" db="EMBL/GenBank/DDBJ databases">
        <title>Sphingomonas sp.</title>
        <authorList>
            <person name="Feng G."/>
            <person name="Li J."/>
            <person name="Pan M."/>
        </authorList>
    </citation>
    <scope>NUCLEOTIDE SEQUENCE [LARGE SCALE GENOMIC DNA]</scope>
    <source>
        <strain evidence="7 8">RRHST34</strain>
    </source>
</reference>
<name>A0ABS7BKM5_9SPHN</name>
<dbReference type="Gene3D" id="3.10.20.340">
    <property type="entry name" value="ArgJ beta chain, C-terminal domain"/>
    <property type="match status" value="1"/>
</dbReference>
<keyword evidence="4 6" id="KW-0068">Autocatalytic cleavage</keyword>
<feature type="binding site" evidence="6">
    <location>
        <position position="403"/>
    </location>
    <ligand>
        <name>substrate</name>
    </ligand>
</feature>